<feature type="region of interest" description="Disordered" evidence="2">
    <location>
        <begin position="425"/>
        <end position="449"/>
    </location>
</feature>
<dbReference type="Gene3D" id="3.90.1150.10">
    <property type="entry name" value="Aspartate Aminotransferase, domain 1"/>
    <property type="match status" value="1"/>
</dbReference>
<accession>M7XLS7</accession>
<feature type="domain" description="Aminotransferase class I/classII large" evidence="3">
    <location>
        <begin position="119"/>
        <end position="503"/>
    </location>
</feature>
<reference evidence="4 5" key="1">
    <citation type="journal article" date="2012" name="Nat. Commun.">
        <title>A multi-omic map of the lipid-producing yeast Rhodosporidium toruloides.</title>
        <authorList>
            <person name="Zhu Z."/>
            <person name="Zhang S."/>
            <person name="Liu H."/>
            <person name="Shen H."/>
            <person name="Lin X."/>
            <person name="Yang F."/>
            <person name="Zhou Y.J."/>
            <person name="Jin G."/>
            <person name="Ye M."/>
            <person name="Zou H."/>
            <person name="Zou H."/>
            <person name="Zhao Z.K."/>
        </authorList>
    </citation>
    <scope>NUCLEOTIDE SEQUENCE [LARGE SCALE GENOMIC DNA]</scope>
    <source>
        <strain evidence="4 5">NP11</strain>
    </source>
</reference>
<dbReference type="HOGENOM" id="CLU_017584_1_2_1"/>
<dbReference type="AlphaFoldDB" id="M7XLS7"/>
<dbReference type="EMBL" id="KB722657">
    <property type="protein sequence ID" value="EMS21143.1"/>
    <property type="molecule type" value="Genomic_DNA"/>
</dbReference>
<keyword evidence="1" id="KW-0663">Pyridoxal phosphate</keyword>
<dbReference type="GO" id="GO:0006520">
    <property type="term" value="P:amino acid metabolic process"/>
    <property type="evidence" value="ECO:0007669"/>
    <property type="project" value="TreeGrafter"/>
</dbReference>
<evidence type="ECO:0000256" key="2">
    <source>
        <dbReference type="SAM" id="MobiDB-lite"/>
    </source>
</evidence>
<dbReference type="eggNOG" id="KOG0256">
    <property type="taxonomic scope" value="Eukaryota"/>
</dbReference>
<dbReference type="SUPFAM" id="SSF53383">
    <property type="entry name" value="PLP-dependent transferases"/>
    <property type="match status" value="1"/>
</dbReference>
<evidence type="ECO:0000256" key="1">
    <source>
        <dbReference type="ARBA" id="ARBA00022898"/>
    </source>
</evidence>
<dbReference type="PANTHER" id="PTHR43795">
    <property type="entry name" value="BIFUNCTIONAL ASPARTATE AMINOTRANSFERASE AND GLUTAMATE/ASPARTATE-PREPHENATE AMINOTRANSFERASE-RELATED"/>
    <property type="match status" value="1"/>
</dbReference>
<dbReference type="PRINTS" id="PR00753">
    <property type="entry name" value="ACCSYNTHASE"/>
</dbReference>
<protein>
    <submittedName>
        <fullName evidence="4">1-aminocyclopropane-1-carboxylate synthase</fullName>
    </submittedName>
</protein>
<evidence type="ECO:0000313" key="4">
    <source>
        <dbReference type="EMBL" id="EMS21143.1"/>
    </source>
</evidence>
<sequence>MPPSKPQLSRRARHQLEESSKSPLFAAIFRTFGNQAGSFWSETNPEGIVNAGLAENVLSLFSYPAPFVRLKRLSYAELDARLAHGVLGAARNPQDRADGTLNPIPLPLDARIEPHSLAQDLTYGTSILGSDRIFRALASYFSAYFEPVFPVEPKHIATSNGLSPMIEHVAAVISDPEDAWLLPAPWYNGFVADLTATSQVRIASVAIPAGKNGTLDEVEAMEAEMQRRKREGVKQKITAVLVTSPHNPLGFCYPREVLIEYARFAQKWSLWLVMDEVYAKSVYNGNPHGRPFVSILSIDVLREADCDPSRVLLLYGLSKDFGANGFRGGALVCQYNEQFMAALASTAMPMRMGSPTDILWSALLESPELPDYLAMNRQALSRAYKYVTAWLAAHDMPFTPANAGHFVLVDFRAHIGQVRLDTEADGSIDGPLGSVDEADSSAGRRNDEEEAGQFEQEIAFLNKLVDAGVYLGPGFSYACPEPGFFRLTFSIRRMELEVALGRIERVCGLPEKAAELSKEYPQ</sequence>
<dbReference type="InterPro" id="IPR015424">
    <property type="entry name" value="PyrdxlP-dep_Trfase"/>
</dbReference>
<evidence type="ECO:0000313" key="5">
    <source>
        <dbReference type="Proteomes" id="UP000016926"/>
    </source>
</evidence>
<dbReference type="InterPro" id="IPR004839">
    <property type="entry name" value="Aminotransferase_I/II_large"/>
</dbReference>
<dbReference type="InterPro" id="IPR050478">
    <property type="entry name" value="Ethylene_sulfur-biosynth"/>
</dbReference>
<dbReference type="GeneID" id="27366027"/>
<dbReference type="PANTHER" id="PTHR43795:SF39">
    <property type="entry name" value="AMINOTRANSFERASE CLASS I_CLASSII DOMAIN-CONTAINING PROTEIN"/>
    <property type="match status" value="1"/>
</dbReference>
<organism evidence="4 5">
    <name type="scientific">Rhodotorula toruloides (strain NP11)</name>
    <name type="common">Yeast</name>
    <name type="synonym">Rhodosporidium toruloides</name>
    <dbReference type="NCBI Taxonomy" id="1130832"/>
    <lineage>
        <taxon>Eukaryota</taxon>
        <taxon>Fungi</taxon>
        <taxon>Dikarya</taxon>
        <taxon>Basidiomycota</taxon>
        <taxon>Pucciniomycotina</taxon>
        <taxon>Microbotryomycetes</taxon>
        <taxon>Sporidiobolales</taxon>
        <taxon>Sporidiobolaceae</taxon>
        <taxon>Rhodotorula</taxon>
    </lineage>
</organism>
<dbReference type="Gene3D" id="3.40.640.10">
    <property type="entry name" value="Type I PLP-dependent aspartate aminotransferase-like (Major domain)"/>
    <property type="match status" value="1"/>
</dbReference>
<dbReference type="CDD" id="cd00609">
    <property type="entry name" value="AAT_like"/>
    <property type="match status" value="1"/>
</dbReference>
<name>M7XLS7_RHOT1</name>
<dbReference type="RefSeq" id="XP_016272262.1">
    <property type="nucleotide sequence ID" value="XM_016415692.1"/>
</dbReference>
<dbReference type="InterPro" id="IPR015421">
    <property type="entry name" value="PyrdxlP-dep_Trfase_major"/>
</dbReference>
<dbReference type="GO" id="GO:0030170">
    <property type="term" value="F:pyridoxal phosphate binding"/>
    <property type="evidence" value="ECO:0007669"/>
    <property type="project" value="InterPro"/>
</dbReference>
<dbReference type="OrthoDB" id="7042322at2759"/>
<keyword evidence="5" id="KW-1185">Reference proteome</keyword>
<dbReference type="GO" id="GO:0008483">
    <property type="term" value="F:transaminase activity"/>
    <property type="evidence" value="ECO:0007669"/>
    <property type="project" value="TreeGrafter"/>
</dbReference>
<dbReference type="Pfam" id="PF00155">
    <property type="entry name" value="Aminotran_1_2"/>
    <property type="match status" value="1"/>
</dbReference>
<dbReference type="Proteomes" id="UP000016926">
    <property type="component" value="Unassembled WGS sequence"/>
</dbReference>
<proteinExistence type="predicted"/>
<evidence type="ECO:0000259" key="3">
    <source>
        <dbReference type="Pfam" id="PF00155"/>
    </source>
</evidence>
<dbReference type="InterPro" id="IPR015422">
    <property type="entry name" value="PyrdxlP-dep_Trfase_small"/>
</dbReference>
<gene>
    <name evidence="4" type="ORF">RHTO_02014</name>
</gene>